<keyword evidence="6" id="KW-0812">Transmembrane</keyword>
<evidence type="ECO:0000256" key="3">
    <source>
        <dbReference type="ARBA" id="ARBA00023295"/>
    </source>
</evidence>
<dbReference type="CDD" id="cd08999">
    <property type="entry name" value="GH43_ABN-like"/>
    <property type="match status" value="1"/>
</dbReference>
<keyword evidence="8" id="KW-1185">Reference proteome</keyword>
<evidence type="ECO:0000256" key="6">
    <source>
        <dbReference type="SAM" id="Phobius"/>
    </source>
</evidence>
<evidence type="ECO:0000256" key="4">
    <source>
        <dbReference type="RuleBase" id="RU361187"/>
    </source>
</evidence>
<keyword evidence="6" id="KW-0472">Membrane</keyword>
<dbReference type="InterPro" id="IPR006710">
    <property type="entry name" value="Glyco_hydro_43"/>
</dbReference>
<protein>
    <submittedName>
        <fullName evidence="7">Glycoside hydrolase</fullName>
    </submittedName>
</protein>
<dbReference type="Pfam" id="PF04616">
    <property type="entry name" value="Glyco_hydro_43"/>
    <property type="match status" value="1"/>
</dbReference>
<dbReference type="SUPFAM" id="SSF75005">
    <property type="entry name" value="Arabinanase/levansucrase/invertase"/>
    <property type="match status" value="1"/>
</dbReference>
<feature type="region of interest" description="Disordered" evidence="5">
    <location>
        <begin position="349"/>
        <end position="375"/>
    </location>
</feature>
<keyword evidence="2 4" id="KW-0378">Hydrolase</keyword>
<evidence type="ECO:0000313" key="8">
    <source>
        <dbReference type="Proteomes" id="UP001344906"/>
    </source>
</evidence>
<dbReference type="PANTHER" id="PTHR42812:SF5">
    <property type="entry name" value="ENDO-ARABINASE"/>
    <property type="match status" value="1"/>
</dbReference>
<organism evidence="7 8">
    <name type="scientific">Dictyobacter halimunensis</name>
    <dbReference type="NCBI Taxonomy" id="3026934"/>
    <lineage>
        <taxon>Bacteria</taxon>
        <taxon>Bacillati</taxon>
        <taxon>Chloroflexota</taxon>
        <taxon>Ktedonobacteria</taxon>
        <taxon>Ktedonobacterales</taxon>
        <taxon>Dictyobacteraceae</taxon>
        <taxon>Dictyobacter</taxon>
    </lineage>
</organism>
<name>A0ABQ6G525_9CHLR</name>
<dbReference type="GO" id="GO:0016787">
    <property type="term" value="F:hydrolase activity"/>
    <property type="evidence" value="ECO:0007669"/>
    <property type="project" value="UniProtKB-KW"/>
</dbReference>
<dbReference type="PANTHER" id="PTHR42812">
    <property type="entry name" value="BETA-XYLOSIDASE"/>
    <property type="match status" value="1"/>
</dbReference>
<dbReference type="InterPro" id="IPR023296">
    <property type="entry name" value="Glyco_hydro_beta-prop_sf"/>
</dbReference>
<accession>A0ABQ6G525</accession>
<dbReference type="Gene3D" id="2.115.10.20">
    <property type="entry name" value="Glycosyl hydrolase domain, family 43"/>
    <property type="match status" value="1"/>
</dbReference>
<keyword evidence="3 4" id="KW-0326">Glycosidase</keyword>
<comment type="caution">
    <text evidence="7">The sequence shown here is derived from an EMBL/GenBank/DDBJ whole genome shotgun (WGS) entry which is preliminary data.</text>
</comment>
<reference evidence="7 8" key="1">
    <citation type="submission" date="2023-02" db="EMBL/GenBank/DDBJ databases">
        <title>Dictyobacter halimunensis sp. nov., a new member of the class Ktedonobacteria from forest soil in a geothermal area.</title>
        <authorList>
            <person name="Rachmania M.K."/>
            <person name="Ningsih F."/>
            <person name="Sakai Y."/>
            <person name="Yabe S."/>
            <person name="Yokota A."/>
            <person name="Sjamsuridzal W."/>
        </authorList>
    </citation>
    <scope>NUCLEOTIDE SEQUENCE [LARGE SCALE GENOMIC DNA]</scope>
    <source>
        <strain evidence="7 8">S3.2.2.5</strain>
    </source>
</reference>
<dbReference type="EMBL" id="BSRI01000002">
    <property type="protein sequence ID" value="GLV59911.1"/>
    <property type="molecule type" value="Genomic_DNA"/>
</dbReference>
<evidence type="ECO:0000256" key="1">
    <source>
        <dbReference type="ARBA" id="ARBA00009865"/>
    </source>
</evidence>
<comment type="similarity">
    <text evidence="1 4">Belongs to the glycosyl hydrolase 43 family.</text>
</comment>
<keyword evidence="6" id="KW-1133">Transmembrane helix</keyword>
<dbReference type="Proteomes" id="UP001344906">
    <property type="component" value="Unassembled WGS sequence"/>
</dbReference>
<sequence>MISSLLRSYSKSVKSSQVNQIRLWLGSLLLPVVLLFITTGCAQQGQQTPAKNKAGTMQQQTFQNPVIDSDFPDPGIIQDGNYYYSYATNAAGKNIQVARSSDLVHWEMLSDALPALPSWAVQGGSYVWAPDVIKIGNQYVMYYTLRDSQTNVQCVSVAVSDKPDGKFKDSSTKPFICQPDQGGTIDPSPFRDGDKLYLYFKNDGNSIGLTTYIWVQELSADGLSLIGKPAQLIHNDQNWEGNLVEAPNMFKHNGKYYLFFSANSYADESYAVGYALCQSPTGPCQPAAENPVLASQMKKSPFVIGPGGQTLFQLGDQTWIIYHAWNTNADGSRGDSRCMWLDRVTWQDDKPHIQGPTTQPQPVPSVKGSQGELAR</sequence>
<evidence type="ECO:0000313" key="7">
    <source>
        <dbReference type="EMBL" id="GLV59911.1"/>
    </source>
</evidence>
<dbReference type="InterPro" id="IPR051795">
    <property type="entry name" value="Glycosyl_Hydrlase_43"/>
</dbReference>
<evidence type="ECO:0000256" key="5">
    <source>
        <dbReference type="SAM" id="MobiDB-lite"/>
    </source>
</evidence>
<feature type="transmembrane region" description="Helical" evidence="6">
    <location>
        <begin position="21"/>
        <end position="39"/>
    </location>
</feature>
<dbReference type="RefSeq" id="WP_338256780.1">
    <property type="nucleotide sequence ID" value="NZ_BSRI01000002.1"/>
</dbReference>
<evidence type="ECO:0000256" key="2">
    <source>
        <dbReference type="ARBA" id="ARBA00022801"/>
    </source>
</evidence>
<gene>
    <name evidence="7" type="ORF">KDH_67350</name>
</gene>
<proteinExistence type="inferred from homology"/>